<dbReference type="Gene3D" id="1.10.357.10">
    <property type="entry name" value="Tetracycline Repressor, domain 2"/>
    <property type="match status" value="1"/>
</dbReference>
<reference evidence="4" key="1">
    <citation type="submission" date="2022-10" db="EMBL/GenBank/DDBJ databases">
        <title>Catenovulum adriacola sp. nov. isolated in the Harbour of Susak.</title>
        <authorList>
            <person name="Schoch T."/>
            <person name="Reich S.J."/>
            <person name="Stoeferle S."/>
            <person name="Flaiz M."/>
            <person name="Kazda M."/>
            <person name="Riedel C.U."/>
            <person name="Duerre P."/>
        </authorList>
    </citation>
    <scope>NUCLEOTIDE SEQUENCE</scope>
    <source>
        <strain evidence="4">TS8</strain>
    </source>
</reference>
<evidence type="ECO:0000313" key="5">
    <source>
        <dbReference type="Proteomes" id="UP001163726"/>
    </source>
</evidence>
<dbReference type="InterPro" id="IPR009057">
    <property type="entry name" value="Homeodomain-like_sf"/>
</dbReference>
<protein>
    <submittedName>
        <fullName evidence="4">TetR/AcrR family transcriptional regulator</fullName>
    </submittedName>
</protein>
<dbReference type="SUPFAM" id="SSF46689">
    <property type="entry name" value="Homeodomain-like"/>
    <property type="match status" value="1"/>
</dbReference>
<evidence type="ECO:0000259" key="3">
    <source>
        <dbReference type="Pfam" id="PF13305"/>
    </source>
</evidence>
<feature type="domain" description="HTH-type transcriptional regulator MT1864/Rv1816-like C-terminal" evidence="3">
    <location>
        <begin position="94"/>
        <end position="196"/>
    </location>
</feature>
<dbReference type="InterPro" id="IPR036271">
    <property type="entry name" value="Tet_transcr_reg_TetR-rel_C_sf"/>
</dbReference>
<dbReference type="InterPro" id="IPR025996">
    <property type="entry name" value="MT1864/Rv1816-like_C"/>
</dbReference>
<dbReference type="EMBL" id="CP109965">
    <property type="protein sequence ID" value="WAJ70274.1"/>
    <property type="molecule type" value="Genomic_DNA"/>
</dbReference>
<evidence type="ECO:0000256" key="1">
    <source>
        <dbReference type="ARBA" id="ARBA00023015"/>
    </source>
</evidence>
<dbReference type="Pfam" id="PF13305">
    <property type="entry name" value="TetR_C_33"/>
    <property type="match status" value="1"/>
</dbReference>
<proteinExistence type="predicted"/>
<keyword evidence="2" id="KW-0804">Transcription</keyword>
<organism evidence="4 5">
    <name type="scientific">Catenovulum adriaticum</name>
    <dbReference type="NCBI Taxonomy" id="2984846"/>
    <lineage>
        <taxon>Bacteria</taxon>
        <taxon>Pseudomonadati</taxon>
        <taxon>Pseudomonadota</taxon>
        <taxon>Gammaproteobacteria</taxon>
        <taxon>Alteromonadales</taxon>
        <taxon>Alteromonadaceae</taxon>
        <taxon>Catenovulum</taxon>
    </lineage>
</organism>
<gene>
    <name evidence="4" type="ORF">OLW01_00175</name>
</gene>
<evidence type="ECO:0000256" key="2">
    <source>
        <dbReference type="ARBA" id="ARBA00023163"/>
    </source>
</evidence>
<accession>A0ABY7AL58</accession>
<dbReference type="SUPFAM" id="SSF48498">
    <property type="entry name" value="Tetracyclin repressor-like, C-terminal domain"/>
    <property type="match status" value="1"/>
</dbReference>
<dbReference type="Proteomes" id="UP001163726">
    <property type="component" value="Chromosome"/>
</dbReference>
<sequence>MARRSDHTREELRQLIIDALVAHLQDQPYQTLSIRQLSKQVGYVPSSILNVFGSYQLCWLEVCAGVLDDLYQVSAQALSNVSEQAENAAEQKILAVALAYYFYASNKPYFWKLVFDLRLAQGQAMPDWQSQRIEQLFLLLQSALAELKPTASQNELADTSRALWASVHGITQLALEDKLFSKGASGEQLLEQLLNHFLASWKNH</sequence>
<evidence type="ECO:0000313" key="4">
    <source>
        <dbReference type="EMBL" id="WAJ70274.1"/>
    </source>
</evidence>
<keyword evidence="1" id="KW-0805">Transcription regulation</keyword>
<dbReference type="RefSeq" id="WP_268074576.1">
    <property type="nucleotide sequence ID" value="NZ_CP109965.1"/>
</dbReference>
<name>A0ABY7AL58_9ALTE</name>
<keyword evidence="5" id="KW-1185">Reference proteome</keyword>